<dbReference type="InterPro" id="IPR008271">
    <property type="entry name" value="Ser/Thr_kinase_AS"/>
</dbReference>
<dbReference type="Gene3D" id="1.10.510.10">
    <property type="entry name" value="Transferase(Phosphotransferase) domain 1"/>
    <property type="match status" value="1"/>
</dbReference>
<dbReference type="PANTHER" id="PTHR11042:SF160">
    <property type="entry name" value="EUKARYOTIC TRANSLATION INITIATION FACTOR 2-ALPHA KINASE 1"/>
    <property type="match status" value="1"/>
</dbReference>
<evidence type="ECO:0000313" key="13">
    <source>
        <dbReference type="Proteomes" id="UP000198287"/>
    </source>
</evidence>
<keyword evidence="4" id="KW-0547">Nucleotide-binding</keyword>
<dbReference type="Proteomes" id="UP000198287">
    <property type="component" value="Unassembled WGS sequence"/>
</dbReference>
<dbReference type="Pfam" id="PF00069">
    <property type="entry name" value="Pkinase"/>
    <property type="match status" value="1"/>
</dbReference>
<evidence type="ECO:0000256" key="4">
    <source>
        <dbReference type="ARBA" id="ARBA00022741"/>
    </source>
</evidence>
<dbReference type="SUPFAM" id="SSF56112">
    <property type="entry name" value="Protein kinase-like (PK-like)"/>
    <property type="match status" value="1"/>
</dbReference>
<name>A0A226DLB2_FOLCA</name>
<evidence type="ECO:0000256" key="1">
    <source>
        <dbReference type="ARBA" id="ARBA00012513"/>
    </source>
</evidence>
<proteinExistence type="inferred from homology"/>
<evidence type="ECO:0000256" key="7">
    <source>
        <dbReference type="ARBA" id="ARBA00023193"/>
    </source>
</evidence>
<keyword evidence="7" id="KW-0652">Protein synthesis inhibitor</keyword>
<dbReference type="InterPro" id="IPR000719">
    <property type="entry name" value="Prot_kinase_dom"/>
</dbReference>
<comment type="caution">
    <text evidence="12">The sequence shown here is derived from an EMBL/GenBank/DDBJ whole genome shotgun (WGS) entry which is preliminary data.</text>
</comment>
<accession>A0A226DLB2</accession>
<protein>
    <recommendedName>
        <fullName evidence="1">non-specific serine/threonine protein kinase</fullName>
        <ecNumber evidence="1">2.7.11.1</ecNumber>
    </recommendedName>
</protein>
<keyword evidence="13" id="KW-1185">Reference proteome</keyword>
<dbReference type="GO" id="GO:0005737">
    <property type="term" value="C:cytoplasm"/>
    <property type="evidence" value="ECO:0007669"/>
    <property type="project" value="TreeGrafter"/>
</dbReference>
<sequence length="454" mass="52860">MLEDAEINHISLLLVQQDSLIPYHKRSQLYDCLDISHSLYSNWDMRFQRGELQTYDLNKMMLYEWRSSKGKDANLQNLIVKCQQLTLHAAADLLQDRGDVSINQISFSNRRSSSNSMTSLSDYSSSFHSKPSAPWSLTSRNLEMGHFLDQGFFSVVYKARSGFDQVEYAIKRISVGNFVNIIDTKTHNSGTLYFEKLLREVKAMGKCKKCPNIVVYHDAWFEGSREKDFQPLFLNNRFDEELWERNKNGQLLIHQADMETFLCIKMELCDMNLDTWMGANPPQTRSIKISDNIVTQILQGLSYIHSMNYIHRDMKPRNILINLVKTQLVVKIGDFGLAREYIGNDTMYSNLKGLNREFQSPEMHRGDKYDPKTDIFSLGLIYLSLLYDFEKDTTKAQRMFDNLRANEEKSKNELFKLLEKNYENVAFDLLKSMLKRNSGDRPNAEEALSWLEPK</sequence>
<keyword evidence="2" id="KW-0723">Serine/threonine-protein kinase</keyword>
<dbReference type="PROSITE" id="PS00108">
    <property type="entry name" value="PROTEIN_KINASE_ST"/>
    <property type="match status" value="1"/>
</dbReference>
<evidence type="ECO:0000256" key="9">
    <source>
        <dbReference type="ARBA" id="ARBA00048659"/>
    </source>
</evidence>
<evidence type="ECO:0000256" key="3">
    <source>
        <dbReference type="ARBA" id="ARBA00022679"/>
    </source>
</evidence>
<dbReference type="InterPro" id="IPR050339">
    <property type="entry name" value="CC_SR_Kinase"/>
</dbReference>
<comment type="catalytic activity">
    <reaction evidence="9">
        <text>L-threonyl-[protein] + ATP = O-phospho-L-threonyl-[protein] + ADP + H(+)</text>
        <dbReference type="Rhea" id="RHEA:46608"/>
        <dbReference type="Rhea" id="RHEA-COMP:11060"/>
        <dbReference type="Rhea" id="RHEA-COMP:11605"/>
        <dbReference type="ChEBI" id="CHEBI:15378"/>
        <dbReference type="ChEBI" id="CHEBI:30013"/>
        <dbReference type="ChEBI" id="CHEBI:30616"/>
        <dbReference type="ChEBI" id="CHEBI:61977"/>
        <dbReference type="ChEBI" id="CHEBI:456216"/>
        <dbReference type="EC" id="2.7.11.1"/>
    </reaction>
    <physiologicalReaction direction="left-to-right" evidence="9">
        <dbReference type="Rhea" id="RHEA:46609"/>
    </physiologicalReaction>
</comment>
<dbReference type="AlphaFoldDB" id="A0A226DLB2"/>
<dbReference type="OrthoDB" id="1405469at2759"/>
<dbReference type="PROSITE" id="PS50011">
    <property type="entry name" value="PROTEIN_KINASE_DOM"/>
    <property type="match status" value="1"/>
</dbReference>
<dbReference type="GO" id="GO:0005634">
    <property type="term" value="C:nucleus"/>
    <property type="evidence" value="ECO:0007669"/>
    <property type="project" value="TreeGrafter"/>
</dbReference>
<gene>
    <name evidence="12" type="ORF">Fcan01_19684</name>
</gene>
<evidence type="ECO:0000259" key="11">
    <source>
        <dbReference type="PROSITE" id="PS50011"/>
    </source>
</evidence>
<keyword evidence="3" id="KW-0808">Transferase</keyword>
<keyword evidence="6" id="KW-0067">ATP-binding</keyword>
<comment type="catalytic activity">
    <reaction evidence="10">
        <text>L-seryl-[protein] + ATP = O-phospho-L-seryl-[protein] + ADP + H(+)</text>
        <dbReference type="Rhea" id="RHEA:17989"/>
        <dbReference type="Rhea" id="RHEA-COMP:9863"/>
        <dbReference type="Rhea" id="RHEA-COMP:11604"/>
        <dbReference type="ChEBI" id="CHEBI:15378"/>
        <dbReference type="ChEBI" id="CHEBI:29999"/>
        <dbReference type="ChEBI" id="CHEBI:30616"/>
        <dbReference type="ChEBI" id="CHEBI:83421"/>
        <dbReference type="ChEBI" id="CHEBI:456216"/>
        <dbReference type="EC" id="2.7.11.1"/>
    </reaction>
    <physiologicalReaction direction="left-to-right" evidence="10">
        <dbReference type="Rhea" id="RHEA:17990"/>
    </physiologicalReaction>
</comment>
<evidence type="ECO:0000313" key="12">
    <source>
        <dbReference type="EMBL" id="OXA45624.1"/>
    </source>
</evidence>
<evidence type="ECO:0000256" key="10">
    <source>
        <dbReference type="ARBA" id="ARBA00048977"/>
    </source>
</evidence>
<dbReference type="STRING" id="158441.A0A226DLB2"/>
<dbReference type="GO" id="GO:0005524">
    <property type="term" value="F:ATP binding"/>
    <property type="evidence" value="ECO:0007669"/>
    <property type="project" value="UniProtKB-KW"/>
</dbReference>
<dbReference type="Gene3D" id="3.30.200.20">
    <property type="entry name" value="Phosphorylase Kinase, domain 1"/>
    <property type="match status" value="1"/>
</dbReference>
<dbReference type="SMART" id="SM00220">
    <property type="entry name" value="S_TKc"/>
    <property type="match status" value="1"/>
</dbReference>
<dbReference type="PANTHER" id="PTHR11042">
    <property type="entry name" value="EUKARYOTIC TRANSLATION INITIATION FACTOR 2-ALPHA KINASE EIF2-ALPHA KINASE -RELATED"/>
    <property type="match status" value="1"/>
</dbReference>
<dbReference type="GO" id="GO:0017148">
    <property type="term" value="P:negative regulation of translation"/>
    <property type="evidence" value="ECO:0007669"/>
    <property type="project" value="UniProtKB-KW"/>
</dbReference>
<evidence type="ECO:0000256" key="6">
    <source>
        <dbReference type="ARBA" id="ARBA00022840"/>
    </source>
</evidence>
<dbReference type="EMBL" id="LNIX01000017">
    <property type="protein sequence ID" value="OXA45624.1"/>
    <property type="molecule type" value="Genomic_DNA"/>
</dbReference>
<evidence type="ECO:0000256" key="8">
    <source>
        <dbReference type="ARBA" id="ARBA00037982"/>
    </source>
</evidence>
<reference evidence="12 13" key="1">
    <citation type="submission" date="2015-12" db="EMBL/GenBank/DDBJ databases">
        <title>The genome of Folsomia candida.</title>
        <authorList>
            <person name="Faddeeva A."/>
            <person name="Derks M.F."/>
            <person name="Anvar Y."/>
            <person name="Smit S."/>
            <person name="Van Straalen N."/>
            <person name="Roelofs D."/>
        </authorList>
    </citation>
    <scope>NUCLEOTIDE SEQUENCE [LARGE SCALE GENOMIC DNA]</scope>
    <source>
        <strain evidence="12 13">VU population</strain>
        <tissue evidence="12">Whole body</tissue>
    </source>
</reference>
<dbReference type="InterPro" id="IPR011009">
    <property type="entry name" value="Kinase-like_dom_sf"/>
</dbReference>
<dbReference type="GO" id="GO:0004694">
    <property type="term" value="F:eukaryotic translation initiation factor 2alpha kinase activity"/>
    <property type="evidence" value="ECO:0007669"/>
    <property type="project" value="TreeGrafter"/>
</dbReference>
<dbReference type="EC" id="2.7.11.1" evidence="1"/>
<comment type="similarity">
    <text evidence="8">Belongs to the protein kinase superfamily. Ser/Thr protein kinase family. GCN2 subfamily.</text>
</comment>
<evidence type="ECO:0000256" key="5">
    <source>
        <dbReference type="ARBA" id="ARBA00022777"/>
    </source>
</evidence>
<organism evidence="12 13">
    <name type="scientific">Folsomia candida</name>
    <name type="common">Springtail</name>
    <dbReference type="NCBI Taxonomy" id="158441"/>
    <lineage>
        <taxon>Eukaryota</taxon>
        <taxon>Metazoa</taxon>
        <taxon>Ecdysozoa</taxon>
        <taxon>Arthropoda</taxon>
        <taxon>Hexapoda</taxon>
        <taxon>Collembola</taxon>
        <taxon>Entomobryomorpha</taxon>
        <taxon>Isotomoidea</taxon>
        <taxon>Isotomidae</taxon>
        <taxon>Proisotominae</taxon>
        <taxon>Folsomia</taxon>
    </lineage>
</organism>
<feature type="domain" description="Protein kinase" evidence="11">
    <location>
        <begin position="142"/>
        <end position="454"/>
    </location>
</feature>
<keyword evidence="5 12" id="KW-0418">Kinase</keyword>
<evidence type="ECO:0000256" key="2">
    <source>
        <dbReference type="ARBA" id="ARBA00022527"/>
    </source>
</evidence>